<comment type="pathway">
    <text evidence="1">Cofactor biosynthesis; thiamine diphosphate biosynthesis.</text>
</comment>
<dbReference type="Gene3D" id="3.40.1190.20">
    <property type="match status" value="1"/>
</dbReference>
<keyword evidence="9" id="KW-1185">Reference proteome</keyword>
<dbReference type="FunFam" id="3.40.1190.20:FF:000003">
    <property type="entry name" value="Phosphomethylpyrimidine kinase ThiD"/>
    <property type="match status" value="1"/>
</dbReference>
<evidence type="ECO:0000313" key="9">
    <source>
        <dbReference type="Proteomes" id="UP000256763"/>
    </source>
</evidence>
<keyword evidence="6" id="KW-0067">ATP-binding</keyword>
<dbReference type="GO" id="GO:0008902">
    <property type="term" value="F:hydroxymethylpyrimidine kinase activity"/>
    <property type="evidence" value="ECO:0007669"/>
    <property type="project" value="UniProtKB-EC"/>
</dbReference>
<dbReference type="CDD" id="cd01169">
    <property type="entry name" value="HMPP_kinase"/>
    <property type="match status" value="1"/>
</dbReference>
<dbReference type="AlphaFoldDB" id="A0A3E0WFD4"/>
<dbReference type="RefSeq" id="WP_116302753.1">
    <property type="nucleotide sequence ID" value="NZ_NFZV01000013.1"/>
</dbReference>
<keyword evidence="3" id="KW-0808">Transferase</keyword>
<feature type="domain" description="Pyridoxamine kinase/Phosphomethylpyrimidine kinase" evidence="7">
    <location>
        <begin position="13"/>
        <end position="258"/>
    </location>
</feature>
<dbReference type="PANTHER" id="PTHR20858">
    <property type="entry name" value="PHOSPHOMETHYLPYRIMIDINE KINASE"/>
    <property type="match status" value="1"/>
</dbReference>
<dbReference type="UniPathway" id="UPA00060">
    <property type="reaction ID" value="UER00138"/>
</dbReference>
<proteinExistence type="predicted"/>
<dbReference type="Proteomes" id="UP000256763">
    <property type="component" value="Unassembled WGS sequence"/>
</dbReference>
<name>A0A3E0WFD4_9GAMM</name>
<dbReference type="InterPro" id="IPR013749">
    <property type="entry name" value="PM/HMP-P_kinase-1"/>
</dbReference>
<dbReference type="InterPro" id="IPR029056">
    <property type="entry name" value="Ribokinase-like"/>
</dbReference>
<evidence type="ECO:0000256" key="2">
    <source>
        <dbReference type="ARBA" id="ARBA00012135"/>
    </source>
</evidence>
<dbReference type="GO" id="GO:0009229">
    <property type="term" value="P:thiamine diphosphate biosynthetic process"/>
    <property type="evidence" value="ECO:0007669"/>
    <property type="project" value="UniProtKB-UniPathway"/>
</dbReference>
<dbReference type="OrthoDB" id="9810880at2"/>
<dbReference type="SUPFAM" id="SSF53613">
    <property type="entry name" value="Ribokinase-like"/>
    <property type="match status" value="1"/>
</dbReference>
<gene>
    <name evidence="8" type="ORF">CAL65_21930</name>
</gene>
<evidence type="ECO:0000256" key="4">
    <source>
        <dbReference type="ARBA" id="ARBA00022741"/>
    </source>
</evidence>
<sequence length="281" mass="29509">MAQARVLVIAGSDSGGGAGIQADIKTITALGGYAATAITALTAQNTEGVQGIHPVPPEFVASQMEAVLQDIGADVLKTGMLHDAAVIEVVSEQIRRYAADIPLVVDPVMVSQSGSRLLRQSALTALRERLLPQALLMTPNVPEAETFLDRRITTVSHMQAAARRLQREFGCSILLKGGHLPAPELVDVLVTPDGEQLFEGEWLTTKHNHGTGCTLASAIAVSVGQGLPLEVAVARARAYVRKALETAPGLGRGCGPVNHGHTVKDTLSDFLTPSPPSPNDD</sequence>
<dbReference type="InterPro" id="IPR004399">
    <property type="entry name" value="HMP/HMP-P_kinase_dom"/>
</dbReference>
<dbReference type="GO" id="GO:0009228">
    <property type="term" value="P:thiamine biosynthetic process"/>
    <property type="evidence" value="ECO:0007669"/>
    <property type="project" value="InterPro"/>
</dbReference>
<evidence type="ECO:0000256" key="6">
    <source>
        <dbReference type="ARBA" id="ARBA00022840"/>
    </source>
</evidence>
<comment type="caution">
    <text evidence="8">The sequence shown here is derived from an EMBL/GenBank/DDBJ whole genome shotgun (WGS) entry which is preliminary data.</text>
</comment>
<evidence type="ECO:0000259" key="7">
    <source>
        <dbReference type="Pfam" id="PF08543"/>
    </source>
</evidence>
<reference evidence="9" key="1">
    <citation type="submission" date="2017-05" db="EMBL/GenBank/DDBJ databases">
        <authorList>
            <person name="Sharma S."/>
            <person name="Sidhu C."/>
            <person name="Pinnaka A.K."/>
        </authorList>
    </citation>
    <scope>NUCLEOTIDE SEQUENCE [LARGE SCALE GENOMIC DNA]</scope>
    <source>
        <strain evidence="9">AK93</strain>
    </source>
</reference>
<dbReference type="PANTHER" id="PTHR20858:SF17">
    <property type="entry name" value="HYDROXYMETHYLPYRIMIDINE_PHOSPHOMETHYLPYRIMIDINE KINASE THI20-RELATED"/>
    <property type="match status" value="1"/>
</dbReference>
<accession>A0A3E0WFD4</accession>
<evidence type="ECO:0000313" key="8">
    <source>
        <dbReference type="EMBL" id="RFA31654.1"/>
    </source>
</evidence>
<evidence type="ECO:0000256" key="3">
    <source>
        <dbReference type="ARBA" id="ARBA00022679"/>
    </source>
</evidence>
<evidence type="ECO:0000256" key="5">
    <source>
        <dbReference type="ARBA" id="ARBA00022777"/>
    </source>
</evidence>
<dbReference type="GO" id="GO:0005829">
    <property type="term" value="C:cytosol"/>
    <property type="evidence" value="ECO:0007669"/>
    <property type="project" value="TreeGrafter"/>
</dbReference>
<evidence type="ECO:0000256" key="1">
    <source>
        <dbReference type="ARBA" id="ARBA00004948"/>
    </source>
</evidence>
<dbReference type="EC" id="2.7.1.49" evidence="2"/>
<keyword evidence="4" id="KW-0547">Nucleotide-binding</keyword>
<dbReference type="GO" id="GO:0008972">
    <property type="term" value="F:phosphomethylpyrimidine kinase activity"/>
    <property type="evidence" value="ECO:0007669"/>
    <property type="project" value="InterPro"/>
</dbReference>
<protein>
    <recommendedName>
        <fullName evidence="2">hydroxymethylpyrimidine kinase</fullName>
        <ecNumber evidence="2">2.7.1.49</ecNumber>
    </recommendedName>
</protein>
<dbReference type="EMBL" id="NFZW01000044">
    <property type="protein sequence ID" value="RFA31654.1"/>
    <property type="molecule type" value="Genomic_DNA"/>
</dbReference>
<organism evidence="8 9">
    <name type="scientific">Alkalilimnicola ehrlichii</name>
    <dbReference type="NCBI Taxonomy" id="351052"/>
    <lineage>
        <taxon>Bacteria</taxon>
        <taxon>Pseudomonadati</taxon>
        <taxon>Pseudomonadota</taxon>
        <taxon>Gammaproteobacteria</taxon>
        <taxon>Chromatiales</taxon>
        <taxon>Ectothiorhodospiraceae</taxon>
        <taxon>Alkalilimnicola</taxon>
    </lineage>
</organism>
<dbReference type="Pfam" id="PF08543">
    <property type="entry name" value="Phos_pyr_kin"/>
    <property type="match status" value="1"/>
</dbReference>
<dbReference type="GO" id="GO:0005524">
    <property type="term" value="F:ATP binding"/>
    <property type="evidence" value="ECO:0007669"/>
    <property type="project" value="UniProtKB-KW"/>
</dbReference>
<keyword evidence="5 8" id="KW-0418">Kinase</keyword>
<dbReference type="NCBIfam" id="TIGR00097">
    <property type="entry name" value="HMP-P_kinase"/>
    <property type="match status" value="1"/>
</dbReference>